<dbReference type="Gene3D" id="1.10.720.10">
    <property type="match status" value="1"/>
</dbReference>
<dbReference type="EMBL" id="BPVZ01000001">
    <property type="protein sequence ID" value="GKU86277.1"/>
    <property type="molecule type" value="Genomic_DNA"/>
</dbReference>
<dbReference type="AlphaFoldDB" id="A0AAV5HIK0"/>
<accession>A0AAV5HIK0</accession>
<feature type="domain" description="Rho termination factor-like N-terminal" evidence="2">
    <location>
        <begin position="74"/>
        <end position="113"/>
    </location>
</feature>
<proteinExistence type="predicted"/>
<evidence type="ECO:0000313" key="4">
    <source>
        <dbReference type="Proteomes" id="UP001054252"/>
    </source>
</evidence>
<dbReference type="PANTHER" id="PTHR34449">
    <property type="entry name" value="RHO TERMINATION FACTOR"/>
    <property type="match status" value="1"/>
</dbReference>
<evidence type="ECO:0000256" key="1">
    <source>
        <dbReference type="SAM" id="MobiDB-lite"/>
    </source>
</evidence>
<feature type="compositionally biased region" description="Acidic residues" evidence="1">
    <location>
        <begin position="51"/>
        <end position="66"/>
    </location>
</feature>
<protein>
    <recommendedName>
        <fullName evidence="2">Rho termination factor-like N-terminal domain-containing protein</fullName>
    </recommendedName>
</protein>
<comment type="caution">
    <text evidence="3">The sequence shown here is derived from an EMBL/GenBank/DDBJ whole genome shotgun (WGS) entry which is preliminary data.</text>
</comment>
<dbReference type="Proteomes" id="UP001054252">
    <property type="component" value="Unassembled WGS sequence"/>
</dbReference>
<dbReference type="PANTHER" id="PTHR34449:SF5">
    <property type="entry name" value="ATP BINDING _ ATPASE"/>
    <property type="match status" value="1"/>
</dbReference>
<feature type="region of interest" description="Disordered" evidence="1">
    <location>
        <begin position="1"/>
        <end position="73"/>
    </location>
</feature>
<dbReference type="GO" id="GO:0006353">
    <property type="term" value="P:DNA-templated transcription termination"/>
    <property type="evidence" value="ECO:0007669"/>
    <property type="project" value="InterPro"/>
</dbReference>
<dbReference type="SMART" id="SM00959">
    <property type="entry name" value="Rho_N"/>
    <property type="match status" value="1"/>
</dbReference>
<organism evidence="3 4">
    <name type="scientific">Rubroshorea leprosula</name>
    <dbReference type="NCBI Taxonomy" id="152421"/>
    <lineage>
        <taxon>Eukaryota</taxon>
        <taxon>Viridiplantae</taxon>
        <taxon>Streptophyta</taxon>
        <taxon>Embryophyta</taxon>
        <taxon>Tracheophyta</taxon>
        <taxon>Spermatophyta</taxon>
        <taxon>Magnoliopsida</taxon>
        <taxon>eudicotyledons</taxon>
        <taxon>Gunneridae</taxon>
        <taxon>Pentapetalae</taxon>
        <taxon>rosids</taxon>
        <taxon>malvids</taxon>
        <taxon>Malvales</taxon>
        <taxon>Dipterocarpaceae</taxon>
        <taxon>Rubroshorea</taxon>
    </lineage>
</organism>
<dbReference type="InterPro" id="IPR011112">
    <property type="entry name" value="Rho-like_N"/>
</dbReference>
<gene>
    <name evidence="3" type="ORF">SLEP1_g822</name>
</gene>
<dbReference type="InterPro" id="IPR036269">
    <property type="entry name" value="Rho_N_sf"/>
</dbReference>
<reference evidence="3 4" key="1">
    <citation type="journal article" date="2021" name="Commun. Biol.">
        <title>The genome of Shorea leprosula (Dipterocarpaceae) highlights the ecological relevance of drought in aseasonal tropical rainforests.</title>
        <authorList>
            <person name="Ng K.K.S."/>
            <person name="Kobayashi M.J."/>
            <person name="Fawcett J.A."/>
            <person name="Hatakeyama M."/>
            <person name="Paape T."/>
            <person name="Ng C.H."/>
            <person name="Ang C.C."/>
            <person name="Tnah L.H."/>
            <person name="Lee C.T."/>
            <person name="Nishiyama T."/>
            <person name="Sese J."/>
            <person name="O'Brien M.J."/>
            <person name="Copetti D."/>
            <person name="Mohd Noor M.I."/>
            <person name="Ong R.C."/>
            <person name="Putra M."/>
            <person name="Sireger I.Z."/>
            <person name="Indrioko S."/>
            <person name="Kosugi Y."/>
            <person name="Izuno A."/>
            <person name="Isagi Y."/>
            <person name="Lee S.L."/>
            <person name="Shimizu K.K."/>
        </authorList>
    </citation>
    <scope>NUCLEOTIDE SEQUENCE [LARGE SCALE GENOMIC DNA]</scope>
    <source>
        <strain evidence="3">214</strain>
    </source>
</reference>
<keyword evidence="4" id="KW-1185">Reference proteome</keyword>
<dbReference type="SUPFAM" id="SSF68912">
    <property type="entry name" value="Rho N-terminal domain-like"/>
    <property type="match status" value="1"/>
</dbReference>
<sequence>MSSVESPSESEYEPVSESNIEEELDSEDEAELEPESIYQDSNVFDKVSEAEASDINDADNDVDEDQQNNIEHEDLSALKLTELRALAKSHGVKGYSKMKKGNLWELLSSTHSN</sequence>
<name>A0AAV5HIK0_9ROSI</name>
<dbReference type="Pfam" id="PF07498">
    <property type="entry name" value="Rho_N"/>
    <property type="match status" value="1"/>
</dbReference>
<evidence type="ECO:0000259" key="2">
    <source>
        <dbReference type="SMART" id="SM00959"/>
    </source>
</evidence>
<feature type="compositionally biased region" description="Acidic residues" evidence="1">
    <location>
        <begin position="8"/>
        <end position="34"/>
    </location>
</feature>
<evidence type="ECO:0000313" key="3">
    <source>
        <dbReference type="EMBL" id="GKU86277.1"/>
    </source>
</evidence>